<reference evidence="1" key="1">
    <citation type="journal article" date="2013" name="BMC Genomics">
        <title>Unscrambling butterfly oogenesis.</title>
        <authorList>
            <person name="Carter J.M."/>
            <person name="Baker S.C."/>
            <person name="Pink R."/>
            <person name="Carter D.R."/>
            <person name="Collins A."/>
            <person name="Tomlin J."/>
            <person name="Gibbs M."/>
            <person name="Breuker C.J."/>
        </authorList>
    </citation>
    <scope>NUCLEOTIDE SEQUENCE</scope>
    <source>
        <tissue evidence="1">Ovary</tissue>
    </source>
</reference>
<feature type="non-terminal residue" evidence="1">
    <location>
        <position position="1"/>
    </location>
</feature>
<proteinExistence type="predicted"/>
<protein>
    <submittedName>
        <fullName evidence="1">Uncharacterized protein</fullName>
    </submittedName>
</protein>
<sequence length="75" mass="8989">RSPVRTSIDTTRFFKQYINIYAHIEQCTPIDRRPSEVQCNTVTTTCSDQCDVSCQCLCRIRRYITFFYLQRRGER</sequence>
<dbReference type="EMBL" id="GAIX01011499">
    <property type="protein sequence ID" value="JAA81061.1"/>
    <property type="molecule type" value="Transcribed_RNA"/>
</dbReference>
<organism evidence="1">
    <name type="scientific">Pararge aegeria</name>
    <name type="common">speckled wood butterfly</name>
    <dbReference type="NCBI Taxonomy" id="116150"/>
    <lineage>
        <taxon>Eukaryota</taxon>
        <taxon>Metazoa</taxon>
        <taxon>Ecdysozoa</taxon>
        <taxon>Arthropoda</taxon>
        <taxon>Hexapoda</taxon>
        <taxon>Insecta</taxon>
        <taxon>Pterygota</taxon>
        <taxon>Neoptera</taxon>
        <taxon>Endopterygota</taxon>
        <taxon>Lepidoptera</taxon>
        <taxon>Glossata</taxon>
        <taxon>Ditrysia</taxon>
        <taxon>Papilionoidea</taxon>
        <taxon>Nymphalidae</taxon>
        <taxon>Satyrinae</taxon>
        <taxon>Satyrini</taxon>
        <taxon>Parargina</taxon>
        <taxon>Pararge</taxon>
    </lineage>
</organism>
<reference evidence="1" key="2">
    <citation type="submission" date="2013-05" db="EMBL/GenBank/DDBJ databases">
        <authorList>
            <person name="Carter J.-M."/>
            <person name="Baker S.C."/>
            <person name="Pink R."/>
            <person name="Carter D.R.F."/>
            <person name="Collins A."/>
            <person name="Tomlin J."/>
            <person name="Gibbs M."/>
            <person name="Breuker C.J."/>
        </authorList>
    </citation>
    <scope>NUCLEOTIDE SEQUENCE</scope>
    <source>
        <tissue evidence="1">Ovary</tissue>
    </source>
</reference>
<dbReference type="AlphaFoldDB" id="S4NQK9"/>
<accession>S4NQK9</accession>
<name>S4NQK9_9NEOP</name>
<evidence type="ECO:0000313" key="1">
    <source>
        <dbReference type="EMBL" id="JAA81061.1"/>
    </source>
</evidence>